<dbReference type="RefSeq" id="WP_142494336.1">
    <property type="nucleotide sequence ID" value="NZ_FXTO01000026.1"/>
</dbReference>
<evidence type="ECO:0000313" key="2">
    <source>
        <dbReference type="Proteomes" id="UP000316030"/>
    </source>
</evidence>
<evidence type="ECO:0000313" key="1">
    <source>
        <dbReference type="EMBL" id="SMO93330.1"/>
    </source>
</evidence>
<accession>A0A521FCU9</accession>
<gene>
    <name evidence="1" type="ORF">SAMN06265173_12617</name>
</gene>
<reference evidence="1 2" key="1">
    <citation type="submission" date="2017-05" db="EMBL/GenBank/DDBJ databases">
        <authorList>
            <person name="Varghese N."/>
            <person name="Submissions S."/>
        </authorList>
    </citation>
    <scope>NUCLEOTIDE SEQUENCE [LARGE SCALE GENOMIC DNA]</scope>
    <source>
        <strain evidence="1 2">DSM 29506</strain>
    </source>
</reference>
<dbReference type="Proteomes" id="UP000316030">
    <property type="component" value="Unassembled WGS sequence"/>
</dbReference>
<keyword evidence="2" id="KW-1185">Reference proteome</keyword>
<name>A0A521FCU9_9RHOB</name>
<organism evidence="1 2">
    <name type="scientific">Thalassovita litoralis</name>
    <dbReference type="NCBI Taxonomy" id="1010611"/>
    <lineage>
        <taxon>Bacteria</taxon>
        <taxon>Pseudomonadati</taxon>
        <taxon>Pseudomonadota</taxon>
        <taxon>Alphaproteobacteria</taxon>
        <taxon>Rhodobacterales</taxon>
        <taxon>Roseobacteraceae</taxon>
        <taxon>Thalassovita</taxon>
    </lineage>
</organism>
<protein>
    <submittedName>
        <fullName evidence="1">Uncharacterized protein</fullName>
    </submittedName>
</protein>
<proteinExistence type="predicted"/>
<dbReference type="AlphaFoldDB" id="A0A521FCU9"/>
<sequence length="102" mass="11193">MPSAAQNLAEAIDGFINDRLTRIEARRKEGCCHQPKPAYVIVSPDAAFQLLNHDAAPLVSPIDNPTPDGPRWRLRGCNLPIVMDDTMTGHSFRIENADGVTI</sequence>
<dbReference type="EMBL" id="FXTO01000026">
    <property type="protein sequence ID" value="SMO93330.1"/>
    <property type="molecule type" value="Genomic_DNA"/>
</dbReference>